<dbReference type="GO" id="GO:0008270">
    <property type="term" value="F:zinc ion binding"/>
    <property type="evidence" value="ECO:0007669"/>
    <property type="project" value="UniProtKB-KW"/>
</dbReference>
<dbReference type="SUPFAM" id="SSF57850">
    <property type="entry name" value="RING/U-box"/>
    <property type="match status" value="1"/>
</dbReference>
<keyword evidence="8" id="KW-1185">Reference proteome</keyword>
<evidence type="ECO:0000256" key="5">
    <source>
        <dbReference type="SAM" id="MobiDB-lite"/>
    </source>
</evidence>
<evidence type="ECO:0000256" key="4">
    <source>
        <dbReference type="PROSITE-ProRule" id="PRU00175"/>
    </source>
</evidence>
<evidence type="ECO:0000313" key="7">
    <source>
        <dbReference type="EMBL" id="KAF9514160.1"/>
    </source>
</evidence>
<dbReference type="PROSITE" id="PS50089">
    <property type="entry name" value="ZF_RING_2"/>
    <property type="match status" value="1"/>
</dbReference>
<comment type="caution">
    <text evidence="7">The sequence shown here is derived from an EMBL/GenBank/DDBJ whole genome shotgun (WGS) entry which is preliminary data.</text>
</comment>
<name>A0A9P6AYF6_9AGAM</name>
<dbReference type="Gene3D" id="3.30.40.10">
    <property type="entry name" value="Zinc/RING finger domain, C3HC4 (zinc finger)"/>
    <property type="match status" value="1"/>
</dbReference>
<dbReference type="Pfam" id="PF13445">
    <property type="entry name" value="zf-RING_UBOX"/>
    <property type="match status" value="1"/>
</dbReference>
<sequence length="210" mass="22231">MRSICQTSASLLVPWVPPSRWVDPSSSHSKRTPAKDIDRPSTPEGPQASTSTSSASTSTSSSTSASSNQGYEYRTMTDHRNTGSLPPSTPSPPPYSATDPTKASRSNGAQYADWTAQTTAELTSDGHNAASREGGAKSAEPETPPGLPRETTVEVPECGICMEDMQGRAVVGAPCGHMLCRECRVLIVKAATAKGRLARCHFCRTTYAPD</sequence>
<protein>
    <recommendedName>
        <fullName evidence="6">RING-type domain-containing protein</fullName>
    </recommendedName>
</protein>
<dbReference type="InterPro" id="IPR027370">
    <property type="entry name" value="Znf-RING_euk"/>
</dbReference>
<feature type="region of interest" description="Disordered" evidence="5">
    <location>
        <begin position="123"/>
        <end position="151"/>
    </location>
</feature>
<proteinExistence type="predicted"/>
<evidence type="ECO:0000256" key="1">
    <source>
        <dbReference type="ARBA" id="ARBA00022723"/>
    </source>
</evidence>
<keyword evidence="2 4" id="KW-0863">Zinc-finger</keyword>
<dbReference type="Proteomes" id="UP000886523">
    <property type="component" value="Unassembled WGS sequence"/>
</dbReference>
<dbReference type="InterPro" id="IPR001841">
    <property type="entry name" value="Znf_RING"/>
</dbReference>
<feature type="region of interest" description="Disordered" evidence="5">
    <location>
        <begin position="1"/>
        <end position="109"/>
    </location>
</feature>
<feature type="domain" description="RING-type" evidence="6">
    <location>
        <begin position="158"/>
        <end position="204"/>
    </location>
</feature>
<evidence type="ECO:0000256" key="3">
    <source>
        <dbReference type="ARBA" id="ARBA00022833"/>
    </source>
</evidence>
<feature type="compositionally biased region" description="Polar residues" evidence="5">
    <location>
        <begin position="1"/>
        <end position="10"/>
    </location>
</feature>
<accession>A0A9P6AYF6</accession>
<evidence type="ECO:0000256" key="2">
    <source>
        <dbReference type="ARBA" id="ARBA00022771"/>
    </source>
</evidence>
<evidence type="ECO:0000313" key="8">
    <source>
        <dbReference type="Proteomes" id="UP000886523"/>
    </source>
</evidence>
<reference evidence="7" key="1">
    <citation type="journal article" date="2020" name="Nat. Commun.">
        <title>Large-scale genome sequencing of mycorrhizal fungi provides insights into the early evolution of symbiotic traits.</title>
        <authorList>
            <person name="Miyauchi S."/>
            <person name="Kiss E."/>
            <person name="Kuo A."/>
            <person name="Drula E."/>
            <person name="Kohler A."/>
            <person name="Sanchez-Garcia M."/>
            <person name="Morin E."/>
            <person name="Andreopoulos B."/>
            <person name="Barry K.W."/>
            <person name="Bonito G."/>
            <person name="Buee M."/>
            <person name="Carver A."/>
            <person name="Chen C."/>
            <person name="Cichocki N."/>
            <person name="Clum A."/>
            <person name="Culley D."/>
            <person name="Crous P.W."/>
            <person name="Fauchery L."/>
            <person name="Girlanda M."/>
            <person name="Hayes R.D."/>
            <person name="Keri Z."/>
            <person name="LaButti K."/>
            <person name="Lipzen A."/>
            <person name="Lombard V."/>
            <person name="Magnuson J."/>
            <person name="Maillard F."/>
            <person name="Murat C."/>
            <person name="Nolan M."/>
            <person name="Ohm R.A."/>
            <person name="Pangilinan J."/>
            <person name="Pereira M.F."/>
            <person name="Perotto S."/>
            <person name="Peter M."/>
            <person name="Pfister S."/>
            <person name="Riley R."/>
            <person name="Sitrit Y."/>
            <person name="Stielow J.B."/>
            <person name="Szollosi G."/>
            <person name="Zifcakova L."/>
            <person name="Stursova M."/>
            <person name="Spatafora J.W."/>
            <person name="Tedersoo L."/>
            <person name="Vaario L.M."/>
            <person name="Yamada A."/>
            <person name="Yan M."/>
            <person name="Wang P."/>
            <person name="Xu J."/>
            <person name="Bruns T."/>
            <person name="Baldrian P."/>
            <person name="Vilgalys R."/>
            <person name="Dunand C."/>
            <person name="Henrissat B."/>
            <person name="Grigoriev I.V."/>
            <person name="Hibbett D."/>
            <person name="Nagy L.G."/>
            <person name="Martin F.M."/>
        </authorList>
    </citation>
    <scope>NUCLEOTIDE SEQUENCE</scope>
    <source>
        <strain evidence="7">UP504</strain>
    </source>
</reference>
<keyword evidence="3" id="KW-0862">Zinc</keyword>
<organism evidence="7 8">
    <name type="scientific">Hydnum rufescens UP504</name>
    <dbReference type="NCBI Taxonomy" id="1448309"/>
    <lineage>
        <taxon>Eukaryota</taxon>
        <taxon>Fungi</taxon>
        <taxon>Dikarya</taxon>
        <taxon>Basidiomycota</taxon>
        <taxon>Agaricomycotina</taxon>
        <taxon>Agaricomycetes</taxon>
        <taxon>Cantharellales</taxon>
        <taxon>Hydnaceae</taxon>
        <taxon>Hydnum</taxon>
    </lineage>
</organism>
<gene>
    <name evidence="7" type="ORF">BS47DRAFT_900711</name>
</gene>
<keyword evidence="1" id="KW-0479">Metal-binding</keyword>
<dbReference type="InterPro" id="IPR013083">
    <property type="entry name" value="Znf_RING/FYVE/PHD"/>
</dbReference>
<dbReference type="EMBL" id="MU128964">
    <property type="protein sequence ID" value="KAF9514160.1"/>
    <property type="molecule type" value="Genomic_DNA"/>
</dbReference>
<feature type="compositionally biased region" description="Low complexity" evidence="5">
    <location>
        <begin position="48"/>
        <end position="67"/>
    </location>
</feature>
<dbReference type="SMART" id="SM00184">
    <property type="entry name" value="RING"/>
    <property type="match status" value="1"/>
</dbReference>
<dbReference type="AlphaFoldDB" id="A0A9P6AYF6"/>
<evidence type="ECO:0000259" key="6">
    <source>
        <dbReference type="PROSITE" id="PS50089"/>
    </source>
</evidence>